<feature type="transmembrane region" description="Helical" evidence="12">
    <location>
        <begin position="150"/>
        <end position="174"/>
    </location>
</feature>
<evidence type="ECO:0000256" key="4">
    <source>
        <dbReference type="ARBA" id="ARBA00022475"/>
    </source>
</evidence>
<organism evidence="13 14">
    <name type="scientific">Dinothrombium tinctorium</name>
    <dbReference type="NCBI Taxonomy" id="1965070"/>
    <lineage>
        <taxon>Eukaryota</taxon>
        <taxon>Metazoa</taxon>
        <taxon>Ecdysozoa</taxon>
        <taxon>Arthropoda</taxon>
        <taxon>Chelicerata</taxon>
        <taxon>Arachnida</taxon>
        <taxon>Acari</taxon>
        <taxon>Acariformes</taxon>
        <taxon>Trombidiformes</taxon>
        <taxon>Prostigmata</taxon>
        <taxon>Anystina</taxon>
        <taxon>Parasitengona</taxon>
        <taxon>Trombidioidea</taxon>
        <taxon>Trombidiidae</taxon>
        <taxon>Dinothrombium</taxon>
    </lineage>
</organism>
<dbReference type="PRINTS" id="PR01262">
    <property type="entry name" value="INNEXIN"/>
</dbReference>
<sequence length="259" mass="30762">MNPNILPGRIINNPIEYGKIVKSISKLPKIFDFKNEEFSSYDKNRLLQDLADHMFTGSRLFFFFFLCETLCLIHIIAEFWFINNMLNGQFSLLGYRWVMFSAKSDPLIKIFPRLAKCTFSYFGPSGTRETRDALCFLPLNIVNEKIFTVMWFWFILLLVLALFEMLNICLVLLLPQYRYFNLRSLAPNTDYKVLRRLTSRVGYYFVLKLLAENIKPYYFKEIIEQLILDEFFDYKCIPSHEKKSLVYKTVFENVPKNKA</sequence>
<keyword evidence="14" id="KW-1185">Reference proteome</keyword>
<dbReference type="GO" id="GO:0005886">
    <property type="term" value="C:plasma membrane"/>
    <property type="evidence" value="ECO:0007669"/>
    <property type="project" value="UniProtKB-SubCell"/>
</dbReference>
<evidence type="ECO:0000256" key="3">
    <source>
        <dbReference type="ARBA" id="ARBA00022448"/>
    </source>
</evidence>
<dbReference type="Proteomes" id="UP000285301">
    <property type="component" value="Unassembled WGS sequence"/>
</dbReference>
<keyword evidence="8 12" id="KW-1133">Transmembrane helix</keyword>
<comment type="caution">
    <text evidence="13">The sequence shown here is derived from an EMBL/GenBank/DDBJ whole genome shotgun (WGS) entry which is preliminary data.</text>
</comment>
<evidence type="ECO:0000256" key="1">
    <source>
        <dbReference type="ARBA" id="ARBA00004610"/>
    </source>
</evidence>
<dbReference type="PANTHER" id="PTHR11893">
    <property type="entry name" value="INNEXIN"/>
    <property type="match status" value="1"/>
</dbReference>
<dbReference type="GO" id="GO:0007602">
    <property type="term" value="P:phototransduction"/>
    <property type="evidence" value="ECO:0007669"/>
    <property type="project" value="TreeGrafter"/>
</dbReference>
<comment type="caution">
    <text evidence="12">Lacks conserved residue(s) required for the propagation of feature annotation.</text>
</comment>
<evidence type="ECO:0000256" key="8">
    <source>
        <dbReference type="ARBA" id="ARBA00022989"/>
    </source>
</evidence>
<comment type="similarity">
    <text evidence="12">Belongs to the pannexin family.</text>
</comment>
<dbReference type="GO" id="GO:0005921">
    <property type="term" value="C:gap junction"/>
    <property type="evidence" value="ECO:0007669"/>
    <property type="project" value="UniProtKB-SubCell"/>
</dbReference>
<name>A0A3S3NLB9_9ACAR</name>
<dbReference type="GO" id="GO:0005243">
    <property type="term" value="F:gap junction channel activity"/>
    <property type="evidence" value="ECO:0007669"/>
    <property type="project" value="TreeGrafter"/>
</dbReference>
<reference evidence="13 14" key="1">
    <citation type="journal article" date="2018" name="Gigascience">
        <title>Genomes of trombidid mites reveal novel predicted allergens and laterally-transferred genes associated with secondary metabolism.</title>
        <authorList>
            <person name="Dong X."/>
            <person name="Chaisiri K."/>
            <person name="Xia D."/>
            <person name="Armstrong S.D."/>
            <person name="Fang Y."/>
            <person name="Donnelly M.J."/>
            <person name="Kadowaki T."/>
            <person name="McGarry J.W."/>
            <person name="Darby A.C."/>
            <person name="Makepeace B.L."/>
        </authorList>
    </citation>
    <scope>NUCLEOTIDE SEQUENCE [LARGE SCALE GENOMIC DNA]</scope>
    <source>
        <strain evidence="13">UoL-WK</strain>
    </source>
</reference>
<protein>
    <recommendedName>
        <fullName evidence="12">Innexin</fullName>
    </recommendedName>
</protein>
<evidence type="ECO:0000256" key="7">
    <source>
        <dbReference type="ARBA" id="ARBA00022949"/>
    </source>
</evidence>
<dbReference type="EMBL" id="NCKU01008791">
    <property type="protein sequence ID" value="RWS01680.1"/>
    <property type="molecule type" value="Genomic_DNA"/>
</dbReference>
<dbReference type="GO" id="GO:0034220">
    <property type="term" value="P:monoatomic ion transmembrane transport"/>
    <property type="evidence" value="ECO:0007669"/>
    <property type="project" value="UniProtKB-KW"/>
</dbReference>
<dbReference type="PROSITE" id="PS51013">
    <property type="entry name" value="PANNEXIN"/>
    <property type="match status" value="1"/>
</dbReference>
<evidence type="ECO:0000256" key="9">
    <source>
        <dbReference type="ARBA" id="ARBA00023065"/>
    </source>
</evidence>
<dbReference type="InterPro" id="IPR000990">
    <property type="entry name" value="Innexin"/>
</dbReference>
<evidence type="ECO:0000256" key="6">
    <source>
        <dbReference type="ARBA" id="ARBA00022868"/>
    </source>
</evidence>
<comment type="subcellular location">
    <subcellularLocation>
        <location evidence="1">Cell junction</location>
        <location evidence="1">Gap junction</location>
    </subcellularLocation>
    <subcellularLocation>
        <location evidence="2 12">Cell membrane</location>
        <topology evidence="2 12">Multi-pass membrane protein</topology>
    </subcellularLocation>
</comment>
<keyword evidence="7" id="KW-0965">Cell junction</keyword>
<proteinExistence type="inferred from homology"/>
<evidence type="ECO:0000256" key="2">
    <source>
        <dbReference type="ARBA" id="ARBA00004651"/>
    </source>
</evidence>
<keyword evidence="4" id="KW-1003">Cell membrane</keyword>
<evidence type="ECO:0000313" key="14">
    <source>
        <dbReference type="Proteomes" id="UP000285301"/>
    </source>
</evidence>
<keyword evidence="5 12" id="KW-0812">Transmembrane</keyword>
<dbReference type="Pfam" id="PF00876">
    <property type="entry name" value="Innexin"/>
    <property type="match status" value="1"/>
</dbReference>
<dbReference type="STRING" id="1965070.A0A3S3NLB9"/>
<dbReference type="PANTHER" id="PTHR11893:SF41">
    <property type="entry name" value="INNEXIN INX2"/>
    <property type="match status" value="1"/>
</dbReference>
<keyword evidence="9 12" id="KW-0406">Ion transport</keyword>
<accession>A0A3S3NLB9</accession>
<keyword evidence="3 12" id="KW-0813">Transport</keyword>
<evidence type="ECO:0000256" key="11">
    <source>
        <dbReference type="ARBA" id="ARBA00023303"/>
    </source>
</evidence>
<keyword evidence="6" id="KW-0303">Gap junction</keyword>
<gene>
    <name evidence="12" type="primary">inx</name>
    <name evidence="13" type="ORF">B4U79_12055</name>
</gene>
<evidence type="ECO:0000256" key="12">
    <source>
        <dbReference type="RuleBase" id="RU010713"/>
    </source>
</evidence>
<feature type="transmembrane region" description="Helical" evidence="12">
    <location>
        <begin position="60"/>
        <end position="82"/>
    </location>
</feature>
<evidence type="ECO:0000313" key="13">
    <source>
        <dbReference type="EMBL" id="RWS01680.1"/>
    </source>
</evidence>
<keyword evidence="10 12" id="KW-0472">Membrane</keyword>
<evidence type="ECO:0000256" key="5">
    <source>
        <dbReference type="ARBA" id="ARBA00022692"/>
    </source>
</evidence>
<comment type="function">
    <text evidence="12">Structural component of the gap junctions.</text>
</comment>
<dbReference type="AlphaFoldDB" id="A0A3S3NLB9"/>
<evidence type="ECO:0000256" key="10">
    <source>
        <dbReference type="ARBA" id="ARBA00023136"/>
    </source>
</evidence>
<dbReference type="OrthoDB" id="5867527at2759"/>
<keyword evidence="11 12" id="KW-0407">Ion channel</keyword>